<evidence type="ECO:0000256" key="3">
    <source>
        <dbReference type="ARBA" id="ARBA00022900"/>
    </source>
</evidence>
<name>V4L6D4_EUTSA</name>
<keyword evidence="5" id="KW-1185">Reference proteome</keyword>
<sequence>MAHLHPYPPCESSGCTDPKCCALGEKFEWPELVGENGEMAKMTIERENPNVSGFILPYGRKRIEDFCCNKVFYLCRFQGPCCNDSSDRLGG</sequence>
<accession>V4L6D4</accession>
<dbReference type="OMA" id="CEDIICC"/>
<dbReference type="PANTHER" id="PTHR33091">
    <property type="entry name" value="PROTEIN, PUTATIVE, EXPRESSED-RELATED"/>
    <property type="match status" value="1"/>
</dbReference>
<dbReference type="GO" id="GO:0009611">
    <property type="term" value="P:response to wounding"/>
    <property type="evidence" value="ECO:0007669"/>
    <property type="project" value="InterPro"/>
</dbReference>
<dbReference type="InterPro" id="IPR000864">
    <property type="entry name" value="Prot_inh_pot1"/>
</dbReference>
<keyword evidence="3" id="KW-0722">Serine protease inhibitor</keyword>
<dbReference type="Gramene" id="ESQ45900">
    <property type="protein sequence ID" value="ESQ45900"/>
    <property type="gene ID" value="EUTSA_v10011127mg"/>
</dbReference>
<evidence type="ECO:0000256" key="1">
    <source>
        <dbReference type="ARBA" id="ARBA00008210"/>
    </source>
</evidence>
<evidence type="ECO:0000256" key="2">
    <source>
        <dbReference type="ARBA" id="ARBA00022690"/>
    </source>
</evidence>
<keyword evidence="2" id="KW-0646">Protease inhibitor</keyword>
<dbReference type="AlphaFoldDB" id="V4L6D4"/>
<dbReference type="InterPro" id="IPR036354">
    <property type="entry name" value="Prot_inh_pot1_sf"/>
</dbReference>
<dbReference type="GO" id="GO:0004867">
    <property type="term" value="F:serine-type endopeptidase inhibitor activity"/>
    <property type="evidence" value="ECO:0007669"/>
    <property type="project" value="UniProtKB-KW"/>
</dbReference>
<dbReference type="PROSITE" id="PS00285">
    <property type="entry name" value="POTATO_INHIBITOR"/>
    <property type="match status" value="1"/>
</dbReference>
<evidence type="ECO:0000313" key="5">
    <source>
        <dbReference type="Proteomes" id="UP000030689"/>
    </source>
</evidence>
<dbReference type="Proteomes" id="UP000030689">
    <property type="component" value="Unassembled WGS sequence"/>
</dbReference>
<dbReference type="PANTHER" id="PTHR33091:SF44">
    <property type="entry name" value="SERINE PROTEASE INHIBITOR POTATO INHIBITOR I-TYPE FAMILY PROTEIN"/>
    <property type="match status" value="1"/>
</dbReference>
<dbReference type="eggNOG" id="ENOG502SADF">
    <property type="taxonomic scope" value="Eukaryota"/>
</dbReference>
<proteinExistence type="inferred from homology"/>
<reference evidence="4 5" key="1">
    <citation type="journal article" date="2013" name="Front. Plant Sci.">
        <title>The Reference Genome of the Halophytic Plant Eutrema salsugineum.</title>
        <authorList>
            <person name="Yang R."/>
            <person name="Jarvis D.E."/>
            <person name="Chen H."/>
            <person name="Beilstein M.A."/>
            <person name="Grimwood J."/>
            <person name="Jenkins J."/>
            <person name="Shu S."/>
            <person name="Prochnik S."/>
            <person name="Xin M."/>
            <person name="Ma C."/>
            <person name="Schmutz J."/>
            <person name="Wing R.A."/>
            <person name="Mitchell-Olds T."/>
            <person name="Schumaker K.S."/>
            <person name="Wang X."/>
        </authorList>
    </citation>
    <scope>NUCLEOTIDE SEQUENCE [LARGE SCALE GENOMIC DNA]</scope>
</reference>
<dbReference type="KEGG" id="eus:EUTSA_v10011127mg"/>
<dbReference type="Pfam" id="PF00280">
    <property type="entry name" value="potato_inhibit"/>
    <property type="match status" value="1"/>
</dbReference>
<dbReference type="EMBL" id="KI517435">
    <property type="protein sequence ID" value="ESQ45900.1"/>
    <property type="molecule type" value="Genomic_DNA"/>
</dbReference>
<comment type="similarity">
    <text evidence="1">Belongs to the protease inhibitor I13 (potato type I serine protease inhibitor) family.</text>
</comment>
<organism evidence="4 5">
    <name type="scientific">Eutrema salsugineum</name>
    <name type="common">Saltwater cress</name>
    <name type="synonym">Sisymbrium salsugineum</name>
    <dbReference type="NCBI Taxonomy" id="72664"/>
    <lineage>
        <taxon>Eukaryota</taxon>
        <taxon>Viridiplantae</taxon>
        <taxon>Streptophyta</taxon>
        <taxon>Embryophyta</taxon>
        <taxon>Tracheophyta</taxon>
        <taxon>Spermatophyta</taxon>
        <taxon>Magnoliopsida</taxon>
        <taxon>eudicotyledons</taxon>
        <taxon>Gunneridae</taxon>
        <taxon>Pentapetalae</taxon>
        <taxon>rosids</taxon>
        <taxon>malvids</taxon>
        <taxon>Brassicales</taxon>
        <taxon>Brassicaceae</taxon>
        <taxon>Eutremeae</taxon>
        <taxon>Eutrema</taxon>
    </lineage>
</organism>
<dbReference type="Gene3D" id="3.30.10.10">
    <property type="entry name" value="Trypsin Inhibitor V, subunit A"/>
    <property type="match status" value="1"/>
</dbReference>
<protein>
    <submittedName>
        <fullName evidence="4">Uncharacterized protein</fullName>
    </submittedName>
</protein>
<gene>
    <name evidence="4" type="ORF">EUTSA_v10011127mg</name>
</gene>
<dbReference type="SUPFAM" id="SSF54654">
    <property type="entry name" value="CI-2 family of serine protease inhibitors"/>
    <property type="match status" value="1"/>
</dbReference>
<evidence type="ECO:0000313" key="4">
    <source>
        <dbReference type="EMBL" id="ESQ45900.1"/>
    </source>
</evidence>